<keyword evidence="1" id="KW-1133">Transmembrane helix</keyword>
<gene>
    <name evidence="2" type="ORF">FIV46_02755</name>
</gene>
<proteinExistence type="predicted"/>
<dbReference type="AlphaFoldDB" id="A0A501PSE6"/>
<reference evidence="3" key="1">
    <citation type="submission" date="2019-06" db="EMBL/GenBank/DDBJ databases">
        <title>The complete genome of Emcibacter congregatus ZYLT.</title>
        <authorList>
            <person name="Zhao Z."/>
        </authorList>
    </citation>
    <scope>NUCLEOTIDE SEQUENCE [LARGE SCALE GENOMIC DNA]</scope>
    <source>
        <strain evidence="3">MCCC 1A06723</strain>
    </source>
</reference>
<dbReference type="OrthoDB" id="9776599at2"/>
<organism evidence="2 3">
    <name type="scientific">Emcibacter nanhaiensis</name>
    <dbReference type="NCBI Taxonomy" id="1505037"/>
    <lineage>
        <taxon>Bacteria</taxon>
        <taxon>Pseudomonadati</taxon>
        <taxon>Pseudomonadota</taxon>
        <taxon>Alphaproteobacteria</taxon>
        <taxon>Emcibacterales</taxon>
        <taxon>Emcibacteraceae</taxon>
        <taxon>Emcibacter</taxon>
    </lineage>
</organism>
<evidence type="ECO:0000256" key="1">
    <source>
        <dbReference type="SAM" id="Phobius"/>
    </source>
</evidence>
<keyword evidence="1" id="KW-0472">Membrane</keyword>
<evidence type="ECO:0000313" key="3">
    <source>
        <dbReference type="Proteomes" id="UP000319148"/>
    </source>
</evidence>
<dbReference type="SUPFAM" id="SSF55486">
    <property type="entry name" value="Metalloproteases ('zincins'), catalytic domain"/>
    <property type="match status" value="1"/>
</dbReference>
<name>A0A501PSE6_9PROT</name>
<dbReference type="Gene3D" id="2.60.120.380">
    <property type="match status" value="1"/>
</dbReference>
<dbReference type="RefSeq" id="WP_139938267.1">
    <property type="nucleotide sequence ID" value="NZ_JBHSYP010000022.1"/>
</dbReference>
<keyword evidence="1" id="KW-0812">Transmembrane</keyword>
<dbReference type="EMBL" id="VFIY01000004">
    <property type="protein sequence ID" value="TPD63017.1"/>
    <property type="molecule type" value="Genomic_DNA"/>
</dbReference>
<comment type="caution">
    <text evidence="2">The sequence shown here is derived from an EMBL/GenBank/DDBJ whole genome shotgun (WGS) entry which is preliminary data.</text>
</comment>
<protein>
    <submittedName>
        <fullName evidence="2">Uncharacterized protein</fullName>
    </submittedName>
</protein>
<accession>A0A501PSE6</accession>
<keyword evidence="3" id="KW-1185">Reference proteome</keyword>
<sequence>MTMDFHDTTSKIKKVALLGAISVVAMGAPAYATTLGTMLSVDDLNSLVTHTHSTTCSHWQNAPMSQKEQMLSGGRFDTIIQSGAPVASSVVADGFADGQVSRPASTGANASGPQVVYLDFDSATTGTYSRTFKENADGTGADVTLEFDEHIYTQAEREYIQQRFQADYAGFNYQFVLEAPEDGVYGTMFFNANMPGEGASSGPAGINVADGGTITSVTFGIAESIDFRNLNRGDNANIDGNAWAILSDLGIFTALTGLADTPENIAAAATIQSAQTGAHELGHTVGLRHYEAWGPIGEGLPTTGTPPDDAFLPTYTGPRNADETTLHLMGSGYSAGLSFADSVVTDRFFSERSAIKLTFNEQGQVVDETDGDHSWFDTAQEVKLEKLVVPNTLVEGDNANKRWLVDAISIEGSISEIEQLDFYAFEGEEGDIFNLEVISLVNWNNDDFFDSILYIFDEDMNLITYSDDEFESPDSFVFDFIMDYTGIFYAVVSGFDYTGTGFDEWSTGNYQLFVTRTVVSAPAAGLLLAMGLGFLVRARRKKFAN</sequence>
<feature type="transmembrane region" description="Helical" evidence="1">
    <location>
        <begin position="518"/>
        <end position="536"/>
    </location>
</feature>
<evidence type="ECO:0000313" key="2">
    <source>
        <dbReference type="EMBL" id="TPD63017.1"/>
    </source>
</evidence>
<dbReference type="Proteomes" id="UP000319148">
    <property type="component" value="Unassembled WGS sequence"/>
</dbReference>